<keyword evidence="2" id="KW-0472">Membrane</keyword>
<comment type="caution">
    <text evidence="4">The sequence shown here is derived from an EMBL/GenBank/DDBJ whole genome shotgun (WGS) entry which is preliminary data.</text>
</comment>
<dbReference type="AlphaFoldDB" id="A0A7K0DG81"/>
<dbReference type="GO" id="GO:0004175">
    <property type="term" value="F:endopeptidase activity"/>
    <property type="evidence" value="ECO:0007669"/>
    <property type="project" value="UniProtKB-ARBA"/>
</dbReference>
<dbReference type="EMBL" id="WEGI01000001">
    <property type="protein sequence ID" value="MQY24669.1"/>
    <property type="molecule type" value="Genomic_DNA"/>
</dbReference>
<evidence type="ECO:0000313" key="5">
    <source>
        <dbReference type="Proteomes" id="UP000431401"/>
    </source>
</evidence>
<keyword evidence="5" id="KW-1185">Reference proteome</keyword>
<organism evidence="4 5">
    <name type="scientific">Nocardia aurantia</name>
    <dbReference type="NCBI Taxonomy" id="2585199"/>
    <lineage>
        <taxon>Bacteria</taxon>
        <taxon>Bacillati</taxon>
        <taxon>Actinomycetota</taxon>
        <taxon>Actinomycetes</taxon>
        <taxon>Mycobacteriales</taxon>
        <taxon>Nocardiaceae</taxon>
        <taxon>Nocardia</taxon>
    </lineage>
</organism>
<dbReference type="InterPro" id="IPR003675">
    <property type="entry name" value="Rce1/LyrA-like_dom"/>
</dbReference>
<gene>
    <name evidence="4" type="ORF">NRB56_02180</name>
</gene>
<name>A0A7K0DG81_9NOCA</name>
<feature type="compositionally biased region" description="Gly residues" evidence="1">
    <location>
        <begin position="154"/>
        <end position="175"/>
    </location>
</feature>
<keyword evidence="2" id="KW-1133">Transmembrane helix</keyword>
<feature type="transmembrane region" description="Helical" evidence="2">
    <location>
        <begin position="117"/>
        <end position="137"/>
    </location>
</feature>
<proteinExistence type="predicted"/>
<dbReference type="Pfam" id="PF02517">
    <property type="entry name" value="Rce1-like"/>
    <property type="match status" value="1"/>
</dbReference>
<sequence length="175" mass="17935">MLTPACLIIVGYVVALAVPSVRTRLTRLADRSPDVPLGEWTGVQIPFGTVFTEELVFRGTLDALLADACGDRGRWLSAILFGLWHIRPARAAGDGVAITVVATTAAGLLLSGLRRHAGLAAPILLHLAVNVGGAIAPRMARRMTMRRADDFVGSGDGRTTGGGSGGGAGGGGGPR</sequence>
<evidence type="ECO:0000256" key="2">
    <source>
        <dbReference type="SAM" id="Phobius"/>
    </source>
</evidence>
<reference evidence="4 5" key="1">
    <citation type="submission" date="2019-10" db="EMBL/GenBank/DDBJ databases">
        <title>Nocardia macrotermitis sp. nov. and Nocardia aurantia sp. nov., isolated from the gut of fungus growing-termite Macrotermes natalensis.</title>
        <authorList>
            <person name="Benndorf R."/>
            <person name="Schwitalla J."/>
            <person name="Martin K."/>
            <person name="De Beer W."/>
            <person name="Kaster A.-K."/>
            <person name="Vollmers J."/>
            <person name="Poulsen M."/>
            <person name="Beemelmanns C."/>
        </authorList>
    </citation>
    <scope>NUCLEOTIDE SEQUENCE [LARGE SCALE GENOMIC DNA]</scope>
    <source>
        <strain evidence="4 5">RB56</strain>
    </source>
</reference>
<accession>A0A7K0DG81</accession>
<evidence type="ECO:0000259" key="3">
    <source>
        <dbReference type="Pfam" id="PF02517"/>
    </source>
</evidence>
<feature type="region of interest" description="Disordered" evidence="1">
    <location>
        <begin position="150"/>
        <end position="175"/>
    </location>
</feature>
<keyword evidence="2" id="KW-0812">Transmembrane</keyword>
<evidence type="ECO:0000313" key="4">
    <source>
        <dbReference type="EMBL" id="MQY24669.1"/>
    </source>
</evidence>
<protein>
    <recommendedName>
        <fullName evidence="3">CAAX prenyl protease 2/Lysostaphin resistance protein A-like domain-containing protein</fullName>
    </recommendedName>
</protein>
<dbReference type="Proteomes" id="UP000431401">
    <property type="component" value="Unassembled WGS sequence"/>
</dbReference>
<evidence type="ECO:0000256" key="1">
    <source>
        <dbReference type="SAM" id="MobiDB-lite"/>
    </source>
</evidence>
<dbReference type="GO" id="GO:0080120">
    <property type="term" value="P:CAAX-box protein maturation"/>
    <property type="evidence" value="ECO:0007669"/>
    <property type="project" value="UniProtKB-ARBA"/>
</dbReference>
<feature type="domain" description="CAAX prenyl protease 2/Lysostaphin resistance protein A-like" evidence="3">
    <location>
        <begin position="45"/>
        <end position="131"/>
    </location>
</feature>